<keyword evidence="10 12" id="KW-0238">DNA-binding</keyword>
<evidence type="ECO:0000256" key="12">
    <source>
        <dbReference type="PROSITE-ProRule" id="PRU01384"/>
    </source>
</evidence>
<dbReference type="Gene3D" id="3.30.1360.40">
    <property type="match status" value="1"/>
</dbReference>
<dbReference type="CDD" id="cd00187">
    <property type="entry name" value="TOP4c"/>
    <property type="match status" value="1"/>
</dbReference>
<dbReference type="PANTHER" id="PTHR10169">
    <property type="entry name" value="DNA TOPOISOMERASE/GYRASE"/>
    <property type="match status" value="1"/>
</dbReference>
<evidence type="ECO:0000256" key="9">
    <source>
        <dbReference type="ARBA" id="ARBA00023029"/>
    </source>
</evidence>
<dbReference type="FunFam" id="3.30.565.10:FF:000004">
    <property type="entry name" value="DNA topoisomerase 2"/>
    <property type="match status" value="1"/>
</dbReference>
<evidence type="ECO:0000259" key="16">
    <source>
        <dbReference type="PROSITE" id="PS50880"/>
    </source>
</evidence>
<feature type="compositionally biased region" description="Acidic residues" evidence="15">
    <location>
        <begin position="1449"/>
        <end position="1458"/>
    </location>
</feature>
<evidence type="ECO:0000256" key="7">
    <source>
        <dbReference type="ARBA" id="ARBA00022840"/>
    </source>
</evidence>
<evidence type="ECO:0000256" key="5">
    <source>
        <dbReference type="ARBA" id="ARBA00022723"/>
    </source>
</evidence>
<evidence type="ECO:0000256" key="6">
    <source>
        <dbReference type="ARBA" id="ARBA00022741"/>
    </source>
</evidence>
<dbReference type="InterPro" id="IPR002205">
    <property type="entry name" value="Topo_IIA_dom_A"/>
</dbReference>
<dbReference type="PROSITE" id="PS52040">
    <property type="entry name" value="TOPO_IIA"/>
    <property type="match status" value="1"/>
</dbReference>
<keyword evidence="6 13" id="KW-0547">Nucleotide-binding</keyword>
<dbReference type="SUPFAM" id="SSF56719">
    <property type="entry name" value="Type II DNA topoisomerase"/>
    <property type="match status" value="1"/>
</dbReference>
<evidence type="ECO:0000256" key="14">
    <source>
        <dbReference type="SAM" id="Coils"/>
    </source>
</evidence>
<dbReference type="Pfam" id="PF01751">
    <property type="entry name" value="Toprim"/>
    <property type="match status" value="1"/>
</dbReference>
<feature type="compositionally biased region" description="Basic and acidic residues" evidence="15">
    <location>
        <begin position="62"/>
        <end position="79"/>
    </location>
</feature>
<evidence type="ECO:0000256" key="13">
    <source>
        <dbReference type="RuleBase" id="RU362094"/>
    </source>
</evidence>
<evidence type="ECO:0000313" key="18">
    <source>
        <dbReference type="EMBL" id="KZS90259.1"/>
    </source>
</evidence>
<evidence type="ECO:0000256" key="4">
    <source>
        <dbReference type="ARBA" id="ARBA00011080"/>
    </source>
</evidence>
<dbReference type="OrthoDB" id="276498at2759"/>
<proteinExistence type="inferred from homology"/>
<dbReference type="FunFam" id="3.40.50.670:FF:000001">
    <property type="entry name" value="DNA topoisomerase 2"/>
    <property type="match status" value="2"/>
</dbReference>
<keyword evidence="8" id="KW-0460">Magnesium</keyword>
<dbReference type="InterPro" id="IPR001241">
    <property type="entry name" value="Topo_IIA"/>
</dbReference>
<dbReference type="SUPFAM" id="SSF55874">
    <property type="entry name" value="ATPase domain of HSP90 chaperone/DNA topoisomerase II/histidine kinase"/>
    <property type="match status" value="1"/>
</dbReference>
<dbReference type="Pfam" id="PF16898">
    <property type="entry name" value="TOPRIM_C"/>
    <property type="match status" value="1"/>
</dbReference>
<dbReference type="Gene3D" id="3.30.565.10">
    <property type="entry name" value="Histidine kinase-like ATPase, C-terminal domain"/>
    <property type="match status" value="1"/>
</dbReference>
<dbReference type="Pfam" id="PF00521">
    <property type="entry name" value="DNA_topoisoIV"/>
    <property type="match status" value="1"/>
</dbReference>
<reference evidence="18 19" key="1">
    <citation type="journal article" date="2016" name="Mol. Biol. Evol.">
        <title>Comparative Genomics of Early-Diverging Mushroom-Forming Fungi Provides Insights into the Origins of Lignocellulose Decay Capabilities.</title>
        <authorList>
            <person name="Nagy L.G."/>
            <person name="Riley R."/>
            <person name="Tritt A."/>
            <person name="Adam C."/>
            <person name="Daum C."/>
            <person name="Floudas D."/>
            <person name="Sun H."/>
            <person name="Yadav J.S."/>
            <person name="Pangilinan J."/>
            <person name="Larsson K.H."/>
            <person name="Matsuura K."/>
            <person name="Barry K."/>
            <person name="Labutti K."/>
            <person name="Kuo R."/>
            <person name="Ohm R.A."/>
            <person name="Bhattacharya S.S."/>
            <person name="Shirouzu T."/>
            <person name="Yoshinaga Y."/>
            <person name="Martin F.M."/>
            <person name="Grigoriev I.V."/>
            <person name="Hibbett D.S."/>
        </authorList>
    </citation>
    <scope>NUCLEOTIDE SEQUENCE [LARGE SCALE GENOMIC DNA]</scope>
    <source>
        <strain evidence="18 19">HHB9708</strain>
    </source>
</reference>
<keyword evidence="14" id="KW-0175">Coiled coil</keyword>
<keyword evidence="9 12" id="KW-0799">Topoisomerase</keyword>
<evidence type="ECO:0000313" key="19">
    <source>
        <dbReference type="Proteomes" id="UP000076722"/>
    </source>
</evidence>
<comment type="cofactor">
    <cofactor evidence="2">
        <name>Ca(2+)</name>
        <dbReference type="ChEBI" id="CHEBI:29108"/>
    </cofactor>
</comment>
<dbReference type="InterPro" id="IPR013757">
    <property type="entry name" value="Topo_IIA_A_a_sf"/>
</dbReference>
<sequence length="1502" mass="167675">MSESENFDLDNVSASEESEDYAPAPKKSKAPATAKATAKSATTKAAKAPAKAKAAPKKKTAVLKEIHDNGSEDDAKSGSDDDGAYGGAKRVEATEDDEVPIHNKGKTAHEKYQVLDQIEHILKRPDSYVGSLESIRQNMWVFDSETKRMVFREIKYAPAFLKIFDEILVNAADNKVNDPNMDTLKVNIDIENSSISIHNNGAGIPIVIHEKEKVYIPQMIFGQLLSSSNYDDTEKKVTGGRNGYGAKLTNIYSKEFTVETADKSTGLLYKQTWTDNMGKRGKEKITKNTKGAEYTRITFKPDLARFGMDSIDADIEALLMRRVYDMAGTLKGVKVSLNDEKLKIKGFKSYVEMYLSSMSENAEGGEAGAQPKQTVIYEQISPRWEVAFALSDGSFQQISFANAIATTKGGTHVTLIADQIAKNLITGITKKNKGATVKPVQIRNQMFIFVNALIENPTFDSQTKDTLTLPASKFGGSKPQVSDEFMKKVSKSGIVDNVLNWATRKADELNKKTDGSKRTRLTGLTKLSDANNAGGRNASKCTLILTEGDSAKSLAMAGLTVVGRDNFGVFPLRGKLLNVREARHDQIMKNEEIQAIKKILGLQHNKQYDSVSSLRYGSVMIMTDQDHDGSHIKGLLINFFEHFYPSLLKIPSFLVEFVTPIVRVTKKSNKKIRKDFFTIPEYIEWFNTTPDVHAWDPKYYKGLGTSTDADGREYFQDMERHLIPFHATQEGDHELIELAFAKKHADARKEWLRQLKPGTFLDHSADEITISDFINKELILFSMADNIRSIPSIADGLKPGQRKVIWACFKRNSNNQVKVAQLVGYISEHSAYHHGEASLVSTIINLAQDYVGSNNINLLEPAGQFGSRAAGGKDHASARYIFTQPLPISRYIFHPADDPILKYQVDDGKKVEPEYYMPIVPQLLVNGSEGIGTGWSTHIPSYNPSDIVANIKRLIKGEEMVPMWPWWRGYKGNLKKTGESKWDVCGIVEKIKDNTIQVTELPIHKWTNTFKAELDEMYGEKGDGPVKDFRENHTMAHVDFTISMTAEGMAKAEQQGLEDYFKLTTKLSTGNMICFDFEGKIRKYDTPEQILEDFYPVRLAFYQKRKDYLSNELEQELDKISNQARFIQMIVNKDLVISNRKKADIVAELRTHKFKPIPKITKTKASAEEDAVLENAEEIEAVKEEEQTTGAPSDFDYLLGMAIWSLTKEKIQKLLEQAAEKEHELKVLLGVSPAEMWIRDLDAFLVQWEKTLDEWTRLKVKGEDGKGIKPKQTTIRTRKSIGKGKGKKQRDESEDDSEDDFRPTKATAKAAPKKPASELKTTTARAAAKDKMDVDPKPPPRAKPAPKKVETDSDIDEIPPPDKGKGKAKASPKRKLSETEDDDDDDMYIKPVKKAKTTVAKASSGTLDTFLEPPKPAAKPTAKVSKVKAMAPKSPPKPKKAPAKKVIDSDDEVEDSMDDTPPARAPAPAKRSPRRAAKAPAKYIDISSEDDKDENDDSFVLE</sequence>
<dbReference type="Pfam" id="PF00204">
    <property type="entry name" value="DNA_gyraseB"/>
    <property type="match status" value="1"/>
</dbReference>
<dbReference type="PRINTS" id="PR00418">
    <property type="entry name" value="TPI2FAMILY"/>
</dbReference>
<evidence type="ECO:0000256" key="11">
    <source>
        <dbReference type="ARBA" id="ARBA00023235"/>
    </source>
</evidence>
<dbReference type="SMART" id="SM00434">
    <property type="entry name" value="TOP4c"/>
    <property type="match status" value="1"/>
</dbReference>
<dbReference type="InterPro" id="IPR020568">
    <property type="entry name" value="Ribosomal_Su5_D2-typ_SF"/>
</dbReference>
<gene>
    <name evidence="18" type="ORF">SISNIDRAFT_444138</name>
</gene>
<keyword evidence="11 12" id="KW-0413">Isomerase</keyword>
<dbReference type="Gene3D" id="3.40.50.670">
    <property type="match status" value="1"/>
</dbReference>
<dbReference type="GO" id="GO:0005634">
    <property type="term" value="C:nucleus"/>
    <property type="evidence" value="ECO:0007669"/>
    <property type="project" value="TreeGrafter"/>
</dbReference>
<comment type="similarity">
    <text evidence="4 13">Belongs to the type II topoisomerase family.</text>
</comment>
<comment type="function">
    <text evidence="13">Control of topological states of DNA by transient breakage and subsequent rejoining of DNA strands. Topoisomerase II makes double-strand breaks.</text>
</comment>
<dbReference type="InterPro" id="IPR006171">
    <property type="entry name" value="TOPRIM_dom"/>
</dbReference>
<feature type="compositionally biased region" description="Low complexity" evidence="15">
    <location>
        <begin position="22"/>
        <end position="53"/>
    </location>
</feature>
<dbReference type="InterPro" id="IPR036890">
    <property type="entry name" value="HATPase_C_sf"/>
</dbReference>
<evidence type="ECO:0000256" key="1">
    <source>
        <dbReference type="ARBA" id="ARBA00000185"/>
    </source>
</evidence>
<dbReference type="Gene3D" id="3.30.1490.30">
    <property type="match status" value="1"/>
</dbReference>
<dbReference type="PROSITE" id="PS50880">
    <property type="entry name" value="TOPRIM"/>
    <property type="match status" value="1"/>
</dbReference>
<evidence type="ECO:0000256" key="10">
    <source>
        <dbReference type="ARBA" id="ARBA00023125"/>
    </source>
</evidence>
<dbReference type="PANTHER" id="PTHR10169:SF38">
    <property type="entry name" value="DNA TOPOISOMERASE 2"/>
    <property type="match status" value="1"/>
</dbReference>
<dbReference type="CDD" id="cd03481">
    <property type="entry name" value="TopoIIA_Trans_ScTopoIIA"/>
    <property type="match status" value="1"/>
</dbReference>
<dbReference type="CDD" id="cd16930">
    <property type="entry name" value="HATPase_TopII-like"/>
    <property type="match status" value="1"/>
</dbReference>
<dbReference type="STRING" id="1314777.A0A164R520"/>
<accession>A0A164R520</accession>
<dbReference type="FunFam" id="3.30.1360.40:FF:000003">
    <property type="entry name" value="DNA topoisomerase 2"/>
    <property type="match status" value="1"/>
</dbReference>
<dbReference type="Gene3D" id="1.10.268.10">
    <property type="entry name" value="Topoisomerase, domain 3"/>
    <property type="match status" value="1"/>
</dbReference>
<feature type="compositionally biased region" description="Low complexity" evidence="15">
    <location>
        <begin position="1304"/>
        <end position="1326"/>
    </location>
</feature>
<dbReference type="SMART" id="SM00433">
    <property type="entry name" value="TOP2c"/>
    <property type="match status" value="1"/>
</dbReference>
<dbReference type="InterPro" id="IPR013758">
    <property type="entry name" value="Topo_IIA_A/C_ab"/>
</dbReference>
<dbReference type="SUPFAM" id="SSF54211">
    <property type="entry name" value="Ribosomal protein S5 domain 2-like"/>
    <property type="match status" value="1"/>
</dbReference>
<feature type="compositionally biased region" description="Basic residues" evidence="15">
    <location>
        <begin position="1276"/>
        <end position="1288"/>
    </location>
</feature>
<dbReference type="InterPro" id="IPR013760">
    <property type="entry name" value="Topo_IIA-like_dom_sf"/>
</dbReference>
<evidence type="ECO:0000256" key="2">
    <source>
        <dbReference type="ARBA" id="ARBA00001913"/>
    </source>
</evidence>
<evidence type="ECO:0000256" key="3">
    <source>
        <dbReference type="ARBA" id="ARBA00001946"/>
    </source>
</evidence>
<dbReference type="EMBL" id="KV419422">
    <property type="protein sequence ID" value="KZS90259.1"/>
    <property type="molecule type" value="Genomic_DNA"/>
</dbReference>
<dbReference type="FunFam" id="3.90.199.10:FF:000002">
    <property type="entry name" value="DNA topoisomerase 2"/>
    <property type="match status" value="1"/>
</dbReference>
<dbReference type="EC" id="5.6.2.2" evidence="13"/>
<dbReference type="InterPro" id="IPR031660">
    <property type="entry name" value="TOPRIM_C"/>
</dbReference>
<dbReference type="GO" id="GO:0006265">
    <property type="term" value="P:DNA topological change"/>
    <property type="evidence" value="ECO:0007669"/>
    <property type="project" value="UniProtKB-UniRule"/>
</dbReference>
<dbReference type="Gene3D" id="3.30.230.10">
    <property type="match status" value="1"/>
</dbReference>
<feature type="compositionally biased region" description="Basic and acidic residues" evidence="15">
    <location>
        <begin position="1327"/>
        <end position="1338"/>
    </location>
</feature>
<dbReference type="PROSITE" id="PS00177">
    <property type="entry name" value="TOPOISOMERASE_II"/>
    <property type="match status" value="1"/>
</dbReference>
<dbReference type="InterPro" id="IPR034157">
    <property type="entry name" value="TOPRIM_TopoII"/>
</dbReference>
<dbReference type="GO" id="GO:0046872">
    <property type="term" value="F:metal ion binding"/>
    <property type="evidence" value="ECO:0007669"/>
    <property type="project" value="UniProtKB-KW"/>
</dbReference>
<dbReference type="PRINTS" id="PR01158">
    <property type="entry name" value="TOPISMRASEII"/>
</dbReference>
<dbReference type="InterPro" id="IPR050634">
    <property type="entry name" value="DNA_Topoisomerase_II"/>
</dbReference>
<dbReference type="Proteomes" id="UP000076722">
    <property type="component" value="Unassembled WGS sequence"/>
</dbReference>
<evidence type="ECO:0000256" key="15">
    <source>
        <dbReference type="SAM" id="MobiDB-lite"/>
    </source>
</evidence>
<evidence type="ECO:0000256" key="8">
    <source>
        <dbReference type="ARBA" id="ARBA00022842"/>
    </source>
</evidence>
<feature type="coiled-coil region" evidence="14">
    <location>
        <begin position="1099"/>
        <end position="1130"/>
    </location>
</feature>
<feature type="domain" description="Topo IIA-type catalytic" evidence="17">
    <location>
        <begin position="790"/>
        <end position="1241"/>
    </location>
</feature>
<dbReference type="InterPro" id="IPR013759">
    <property type="entry name" value="Topo_IIA_B_C"/>
</dbReference>
<comment type="cofactor">
    <cofactor evidence="3">
        <name>Mg(2+)</name>
        <dbReference type="ChEBI" id="CHEBI:18420"/>
    </cofactor>
</comment>
<organism evidence="18 19">
    <name type="scientific">Sistotremastrum niveocremeum HHB9708</name>
    <dbReference type="NCBI Taxonomy" id="1314777"/>
    <lineage>
        <taxon>Eukaryota</taxon>
        <taxon>Fungi</taxon>
        <taxon>Dikarya</taxon>
        <taxon>Basidiomycota</taxon>
        <taxon>Agaricomycotina</taxon>
        <taxon>Agaricomycetes</taxon>
        <taxon>Sistotremastrales</taxon>
        <taxon>Sistotremastraceae</taxon>
        <taxon>Sertulicium</taxon>
        <taxon>Sertulicium niveocremeum</taxon>
    </lineage>
</organism>
<dbReference type="GO" id="GO:0003677">
    <property type="term" value="F:DNA binding"/>
    <property type="evidence" value="ECO:0007669"/>
    <property type="project" value="UniProtKB-UniRule"/>
</dbReference>
<evidence type="ECO:0000259" key="17">
    <source>
        <dbReference type="PROSITE" id="PS52040"/>
    </source>
</evidence>
<feature type="region of interest" description="Disordered" evidence="15">
    <location>
        <begin position="1"/>
        <end position="96"/>
    </location>
</feature>
<dbReference type="GO" id="GO:0005524">
    <property type="term" value="F:ATP binding"/>
    <property type="evidence" value="ECO:0007669"/>
    <property type="project" value="UniProtKB-UniRule"/>
</dbReference>
<dbReference type="InterPro" id="IPR018522">
    <property type="entry name" value="TopoIIA_CS"/>
</dbReference>
<comment type="subunit">
    <text evidence="13">Homodimer.</text>
</comment>
<feature type="active site" description="O-(5'-phospho-DNA)-tyrosine intermediate" evidence="12">
    <location>
        <position position="880"/>
    </location>
</feature>
<dbReference type="FunFam" id="3.30.230.10:FF:000008">
    <property type="entry name" value="DNA topoisomerase 2"/>
    <property type="match status" value="1"/>
</dbReference>
<protein>
    <recommendedName>
        <fullName evidence="13">DNA topoisomerase 2</fullName>
        <ecNumber evidence="13">5.6.2.2</ecNumber>
    </recommendedName>
</protein>
<feature type="region of interest" description="Disordered" evidence="15">
    <location>
        <begin position="1264"/>
        <end position="1502"/>
    </location>
</feature>
<keyword evidence="5" id="KW-0479">Metal-binding</keyword>
<dbReference type="GO" id="GO:0000819">
    <property type="term" value="P:sister chromatid segregation"/>
    <property type="evidence" value="ECO:0007669"/>
    <property type="project" value="TreeGrafter"/>
</dbReference>
<dbReference type="InterPro" id="IPR001154">
    <property type="entry name" value="TopoII_euk"/>
</dbReference>
<keyword evidence="19" id="KW-1185">Reference proteome</keyword>
<comment type="catalytic activity">
    <reaction evidence="1 12 13">
        <text>ATP-dependent breakage, passage and rejoining of double-stranded DNA.</text>
        <dbReference type="EC" id="5.6.2.2"/>
    </reaction>
</comment>
<keyword evidence="7 13" id="KW-0067">ATP-binding</keyword>
<dbReference type="Gene3D" id="3.90.199.10">
    <property type="entry name" value="Topoisomerase II, domain 5"/>
    <property type="match status" value="1"/>
</dbReference>
<feature type="domain" description="Toprim" evidence="16">
    <location>
        <begin position="541"/>
        <end position="655"/>
    </location>
</feature>
<dbReference type="CDD" id="cd03365">
    <property type="entry name" value="TOPRIM_TopoIIA"/>
    <property type="match status" value="1"/>
</dbReference>
<dbReference type="GO" id="GO:0003918">
    <property type="term" value="F:DNA topoisomerase type II (double strand cut, ATP-hydrolyzing) activity"/>
    <property type="evidence" value="ECO:0007669"/>
    <property type="project" value="UniProtKB-UniRule"/>
</dbReference>
<name>A0A164R520_9AGAM</name>
<feature type="compositionally biased region" description="Low complexity" evidence="15">
    <location>
        <begin position="1418"/>
        <end position="1432"/>
    </location>
</feature>
<dbReference type="InterPro" id="IPR013506">
    <property type="entry name" value="Topo_IIA_bsu_dom2"/>
</dbReference>
<dbReference type="GO" id="GO:0000712">
    <property type="term" value="P:resolution of meiotic recombination intermediates"/>
    <property type="evidence" value="ECO:0007669"/>
    <property type="project" value="TreeGrafter"/>
</dbReference>
<feature type="compositionally biased region" description="Acidic residues" evidence="15">
    <location>
        <begin position="1487"/>
        <end position="1502"/>
    </location>
</feature>
<dbReference type="InterPro" id="IPR014721">
    <property type="entry name" value="Ribsml_uS5_D2-typ_fold_subgr"/>
</dbReference>